<dbReference type="SUPFAM" id="SSF55144">
    <property type="entry name" value="LigT-like"/>
    <property type="match status" value="1"/>
</dbReference>
<comment type="caution">
    <text evidence="2">Lacks conserved residue(s) required for the propagation of feature annotation.</text>
</comment>
<accession>A0ABT9QP08</accession>
<sequence>MRLFLGLLPPWSVRDELVRALEPHREEWPRLRWLNPVGWHLTLSFLGEVPDRVLPGLETRLARATSRHASMTLSLAGAGAFPSARRARIFLTGVRGGGPRLLRLADSLGAGARRAGAVQTDLRRLRPHLSLARSRTDVDVRPLVEAFEPFAGTEWEADTVHLVRSTLGAEVRYETIAEWHLAARAPRGQS</sequence>
<dbReference type="Pfam" id="PF13563">
    <property type="entry name" value="2_5_RNA_ligase2"/>
    <property type="match status" value="1"/>
</dbReference>
<keyword evidence="4" id="KW-1185">Reference proteome</keyword>
<dbReference type="Gene3D" id="3.90.1140.10">
    <property type="entry name" value="Cyclic phosphodiesterase"/>
    <property type="match status" value="1"/>
</dbReference>
<comment type="catalytic activity">
    <reaction evidence="2">
        <text>a 3'-end 2',3'-cyclophospho-ribonucleotide-RNA + H2O = a 3'-end 2'-phospho-ribonucleotide-RNA + H(+)</text>
        <dbReference type="Rhea" id="RHEA:11828"/>
        <dbReference type="Rhea" id="RHEA-COMP:10464"/>
        <dbReference type="Rhea" id="RHEA-COMP:17353"/>
        <dbReference type="ChEBI" id="CHEBI:15377"/>
        <dbReference type="ChEBI" id="CHEBI:15378"/>
        <dbReference type="ChEBI" id="CHEBI:83064"/>
        <dbReference type="ChEBI" id="CHEBI:173113"/>
        <dbReference type="EC" id="3.1.4.58"/>
    </reaction>
</comment>
<dbReference type="Proteomes" id="UP001225356">
    <property type="component" value="Unassembled WGS sequence"/>
</dbReference>
<dbReference type="EMBL" id="JAUSQU010000001">
    <property type="protein sequence ID" value="MDP9848507.1"/>
    <property type="molecule type" value="Genomic_DNA"/>
</dbReference>
<evidence type="ECO:0000313" key="4">
    <source>
        <dbReference type="Proteomes" id="UP001225356"/>
    </source>
</evidence>
<dbReference type="PANTHER" id="PTHR35561">
    <property type="entry name" value="RNA 2',3'-CYCLIC PHOSPHODIESTERASE"/>
    <property type="match status" value="1"/>
</dbReference>
<dbReference type="RefSeq" id="WP_307565847.1">
    <property type="nucleotide sequence ID" value="NZ_JAUSQU010000001.1"/>
</dbReference>
<reference evidence="3 4" key="1">
    <citation type="submission" date="2023-07" db="EMBL/GenBank/DDBJ databases">
        <title>Sequencing the genomes of 1000 actinobacteria strains.</title>
        <authorList>
            <person name="Klenk H.-P."/>
        </authorList>
    </citation>
    <scope>NUCLEOTIDE SEQUENCE [LARGE SCALE GENOMIC DNA]</scope>
    <source>
        <strain evidence="3 4">DSM 46740</strain>
    </source>
</reference>
<name>A0ABT9QP08_9ACTN</name>
<feature type="active site" description="Proton donor" evidence="2">
    <location>
        <position position="40"/>
    </location>
</feature>
<keyword evidence="3" id="KW-0436">Ligase</keyword>
<keyword evidence="1 2" id="KW-0378">Hydrolase</keyword>
<feature type="active site" description="Proton acceptor" evidence="2">
    <location>
        <position position="128"/>
    </location>
</feature>
<proteinExistence type="inferred from homology"/>
<dbReference type="GO" id="GO:0016874">
    <property type="term" value="F:ligase activity"/>
    <property type="evidence" value="ECO:0007669"/>
    <property type="project" value="UniProtKB-KW"/>
</dbReference>
<protein>
    <recommendedName>
        <fullName evidence="2">RNA 2',3'-cyclic phosphodiesterase</fullName>
        <shortName evidence="2">RNA 2',3'-CPDase</shortName>
        <ecNumber evidence="2">3.1.4.58</ecNumber>
    </recommendedName>
</protein>
<dbReference type="NCBIfam" id="TIGR02258">
    <property type="entry name" value="2_5_ligase"/>
    <property type="match status" value="1"/>
</dbReference>
<dbReference type="PANTHER" id="PTHR35561:SF1">
    <property type="entry name" value="RNA 2',3'-CYCLIC PHOSPHODIESTERASE"/>
    <property type="match status" value="1"/>
</dbReference>
<dbReference type="InterPro" id="IPR004175">
    <property type="entry name" value="RNA_CPDase"/>
</dbReference>
<dbReference type="InterPro" id="IPR009097">
    <property type="entry name" value="Cyclic_Pdiesterase"/>
</dbReference>
<evidence type="ECO:0000256" key="1">
    <source>
        <dbReference type="ARBA" id="ARBA00022801"/>
    </source>
</evidence>
<feature type="short sequence motif" description="HXTX 1" evidence="2">
    <location>
        <begin position="40"/>
        <end position="43"/>
    </location>
</feature>
<evidence type="ECO:0000313" key="3">
    <source>
        <dbReference type="EMBL" id="MDP9848507.1"/>
    </source>
</evidence>
<organism evidence="3 4">
    <name type="scientific">Streptosporangium lutulentum</name>
    <dbReference type="NCBI Taxonomy" id="1461250"/>
    <lineage>
        <taxon>Bacteria</taxon>
        <taxon>Bacillati</taxon>
        <taxon>Actinomycetota</taxon>
        <taxon>Actinomycetes</taxon>
        <taxon>Streptosporangiales</taxon>
        <taxon>Streptosporangiaceae</taxon>
        <taxon>Streptosporangium</taxon>
    </lineage>
</organism>
<comment type="similarity">
    <text evidence="2">Belongs to the 2H phosphoesterase superfamily. ThpR family.</text>
</comment>
<dbReference type="EC" id="3.1.4.58" evidence="2"/>
<comment type="function">
    <text evidence="2">Hydrolyzes RNA 2',3'-cyclic phosphodiester to an RNA 2'-phosphomonoester.</text>
</comment>
<gene>
    <name evidence="3" type="ORF">J2853_007718</name>
</gene>
<dbReference type="HAMAP" id="MF_01940">
    <property type="entry name" value="RNA_CPDase"/>
    <property type="match status" value="1"/>
</dbReference>
<evidence type="ECO:0000256" key="2">
    <source>
        <dbReference type="HAMAP-Rule" id="MF_01940"/>
    </source>
</evidence>
<comment type="caution">
    <text evidence="3">The sequence shown here is derived from an EMBL/GenBank/DDBJ whole genome shotgun (WGS) entry which is preliminary data.</text>
</comment>